<dbReference type="Gene3D" id="6.10.140.2220">
    <property type="match status" value="1"/>
</dbReference>
<dbReference type="SUPFAM" id="SSF53448">
    <property type="entry name" value="Nucleotide-diphospho-sugar transferases"/>
    <property type="match status" value="1"/>
</dbReference>
<accession>A0ABP0Q8E5</accession>
<gene>
    <name evidence="1" type="ORF">CCMP2556_LOCUS40620</name>
</gene>
<keyword evidence="2" id="KW-1185">Reference proteome</keyword>
<dbReference type="PANTHER" id="PTHR34496:SF9">
    <property type="entry name" value="[SKP1-PROTEIN]-HYDROXYPROLINE N-ACETYLGLUCOSAMINYLTRANSFERASE"/>
    <property type="match status" value="1"/>
</dbReference>
<dbReference type="InterPro" id="IPR021067">
    <property type="entry name" value="Glycosyltransferase"/>
</dbReference>
<evidence type="ECO:0000313" key="1">
    <source>
        <dbReference type="EMBL" id="CAK9083285.1"/>
    </source>
</evidence>
<comment type="caution">
    <text evidence="1">The sequence shown here is derived from an EMBL/GenBank/DDBJ whole genome shotgun (WGS) entry which is preliminary data.</text>
</comment>
<dbReference type="InterPro" id="IPR029044">
    <property type="entry name" value="Nucleotide-diphossugar_trans"/>
</dbReference>
<organism evidence="1 2">
    <name type="scientific">Durusdinium trenchii</name>
    <dbReference type="NCBI Taxonomy" id="1381693"/>
    <lineage>
        <taxon>Eukaryota</taxon>
        <taxon>Sar</taxon>
        <taxon>Alveolata</taxon>
        <taxon>Dinophyceae</taxon>
        <taxon>Suessiales</taxon>
        <taxon>Symbiodiniaceae</taxon>
        <taxon>Durusdinium</taxon>
    </lineage>
</organism>
<protein>
    <submittedName>
        <fullName evidence="1">Uncharacterized protein</fullName>
    </submittedName>
</protein>
<name>A0ABP0Q8E5_9DINO</name>
<sequence>MSACSVCGTADIGIFRCSRCQDRCSLRFCGGACFAEAWQQHKALCTSDCSDEEEILHGRIFVSIVAYCDPELPATLRALLAQAAVPERLRVGLVWQGDGEAPVPQHLWRDAASSARADAACQRTLTLPTGKLSVTLTQGGHLRIINMRPEDARGPCWARYLAQLMWEGEELYLQLDSHMRFVKDWDLKAREQLLHCRSRCLKPVLCSYGRAYPYGLAFDEIPGSITGCLNCAAFFDQHDILNIRYRSLAKDWLEPRESHFWSAHFSFSSAKVLKEVPYDPSLLMLFFGEEILMTVRLYTHGWDLFSPAGGLVFHLWQRDYRRVYAEDFTELYQRLARRARRRLQRLLGVSGRAPAFFEEAEEQVQQQQRWPWPGGGDKGAESFGSWSGEQTCAAQCIDVSLDVKSIVIGMLMICVVIKCHWSVVIGVLGASLEPCQASHHLSCHWSVDDLCQAGKIVRHAEGQILKVASTLLKS</sequence>
<dbReference type="Pfam" id="PF11397">
    <property type="entry name" value="GlcNAc"/>
    <property type="match status" value="1"/>
</dbReference>
<evidence type="ECO:0000313" key="2">
    <source>
        <dbReference type="Proteomes" id="UP001642484"/>
    </source>
</evidence>
<dbReference type="Proteomes" id="UP001642484">
    <property type="component" value="Unassembled WGS sequence"/>
</dbReference>
<reference evidence="1 2" key="1">
    <citation type="submission" date="2024-02" db="EMBL/GenBank/DDBJ databases">
        <authorList>
            <person name="Chen Y."/>
            <person name="Shah S."/>
            <person name="Dougan E. K."/>
            <person name="Thang M."/>
            <person name="Chan C."/>
        </authorList>
    </citation>
    <scope>NUCLEOTIDE SEQUENCE [LARGE SCALE GENOMIC DNA]</scope>
</reference>
<proteinExistence type="predicted"/>
<dbReference type="PANTHER" id="PTHR34496">
    <property type="entry name" value="GLCNAC TRANSFERASE-RELATED"/>
    <property type="match status" value="1"/>
</dbReference>
<dbReference type="EMBL" id="CAXAMN010024028">
    <property type="protein sequence ID" value="CAK9083285.1"/>
    <property type="molecule type" value="Genomic_DNA"/>
</dbReference>